<proteinExistence type="predicted"/>
<dbReference type="STRING" id="1810504.PG2T_03840"/>
<sequence length="108" mass="12288">MHWTVHALNAEVEAEIKALPADMQARYLRLADLIEAHGLDRIGAPHIKHLEGKLWELRITGRDGIARAIYVTATGRRVVVLHVFVKKTQKTPPRSLETARKRLKELEP</sequence>
<organism evidence="1 2">
    <name type="scientific">Immundisolibacter cernigliae</name>
    <dbReference type="NCBI Taxonomy" id="1810504"/>
    <lineage>
        <taxon>Bacteria</taxon>
        <taxon>Pseudomonadati</taxon>
        <taxon>Pseudomonadota</taxon>
        <taxon>Gammaproteobacteria</taxon>
        <taxon>Immundisolibacterales</taxon>
        <taxon>Immundisolibacteraceae</taxon>
        <taxon>Immundisolibacter</taxon>
    </lineage>
</organism>
<dbReference type="Proteomes" id="UP000092952">
    <property type="component" value="Chromosome"/>
</dbReference>
<dbReference type="InParanoid" id="A0A1B1YRJ7"/>
<gene>
    <name evidence="1" type="ORF">PG2T_03840</name>
</gene>
<dbReference type="Pfam" id="PF05973">
    <property type="entry name" value="Gp49"/>
    <property type="match status" value="1"/>
</dbReference>
<name>A0A1B1YRJ7_9GAMM</name>
<dbReference type="OrthoDB" id="3233388at2"/>
<dbReference type="KEGG" id="gbi:PG2T_03840"/>
<dbReference type="RefSeq" id="WP_068802907.1">
    <property type="nucleotide sequence ID" value="NZ_CP014671.1"/>
</dbReference>
<evidence type="ECO:0000313" key="1">
    <source>
        <dbReference type="EMBL" id="ANX03410.1"/>
    </source>
</evidence>
<evidence type="ECO:0008006" key="3">
    <source>
        <dbReference type="Google" id="ProtNLM"/>
    </source>
</evidence>
<dbReference type="InterPro" id="IPR009241">
    <property type="entry name" value="HigB-like"/>
</dbReference>
<reference evidence="2" key="1">
    <citation type="submission" date="2016-03" db="EMBL/GenBank/DDBJ databases">
        <title>Complete genome sequence of Solimmundus cernigliae, representing a novel lineage of polycyclic aromatic hydrocarbon degraders within the Gammaproteobacteria.</title>
        <authorList>
            <person name="Singleton D.R."/>
            <person name="Dickey A.N."/>
            <person name="Scholl E.H."/>
            <person name="Wright F.A."/>
            <person name="Aitken M.D."/>
        </authorList>
    </citation>
    <scope>NUCLEOTIDE SEQUENCE [LARGE SCALE GENOMIC DNA]</scope>
    <source>
        <strain evidence="2">TR3.2</strain>
    </source>
</reference>
<keyword evidence="2" id="KW-1185">Reference proteome</keyword>
<evidence type="ECO:0000313" key="2">
    <source>
        <dbReference type="Proteomes" id="UP000092952"/>
    </source>
</evidence>
<accession>A0A1B1YRJ7</accession>
<dbReference type="EMBL" id="CP014671">
    <property type="protein sequence ID" value="ANX03410.1"/>
    <property type="molecule type" value="Genomic_DNA"/>
</dbReference>
<protein>
    <recommendedName>
        <fullName evidence="3">Addiction module toxin RelE</fullName>
    </recommendedName>
</protein>
<dbReference type="AlphaFoldDB" id="A0A1B1YRJ7"/>